<dbReference type="Proteomes" id="UP001596250">
    <property type="component" value="Unassembled WGS sequence"/>
</dbReference>
<evidence type="ECO:0000256" key="1">
    <source>
        <dbReference type="ARBA" id="ARBA00001933"/>
    </source>
</evidence>
<keyword evidence="9" id="KW-1185">Reference proteome</keyword>
<evidence type="ECO:0000256" key="5">
    <source>
        <dbReference type="ARBA" id="ARBA00023239"/>
    </source>
</evidence>
<dbReference type="PANTHER" id="PTHR43277:SF3">
    <property type="entry name" value="DECARBOXYLASE, PUTATIVE-RELATED"/>
    <property type="match status" value="1"/>
</dbReference>
<keyword evidence="8" id="KW-0032">Aminotransferase</keyword>
<feature type="domain" description="Orn/Lys/Arg decarboxylases family 1 pyridoxal-P attachment site" evidence="6">
    <location>
        <begin position="7"/>
        <end position="307"/>
    </location>
</feature>
<dbReference type="Gene3D" id="3.40.640.10">
    <property type="entry name" value="Type I PLP-dependent aspartate aminotransferase-like (Major domain)"/>
    <property type="match status" value="1"/>
</dbReference>
<dbReference type="Pfam" id="PF03711">
    <property type="entry name" value="OKR_DC_1_C"/>
    <property type="match status" value="1"/>
</dbReference>
<proteinExistence type="inferred from homology"/>
<evidence type="ECO:0000259" key="7">
    <source>
        <dbReference type="Pfam" id="PF03711"/>
    </source>
</evidence>
<evidence type="ECO:0000313" key="9">
    <source>
        <dbReference type="Proteomes" id="UP001596250"/>
    </source>
</evidence>
<evidence type="ECO:0000256" key="4">
    <source>
        <dbReference type="ARBA" id="ARBA00022898"/>
    </source>
</evidence>
<evidence type="ECO:0000259" key="6">
    <source>
        <dbReference type="Pfam" id="PF01276"/>
    </source>
</evidence>
<comment type="cofactor">
    <cofactor evidence="1">
        <name>pyridoxal 5'-phosphate</name>
        <dbReference type="ChEBI" id="CHEBI:597326"/>
    </cofactor>
</comment>
<keyword evidence="5" id="KW-0456">Lyase</keyword>
<keyword evidence="8" id="KW-0808">Transferase</keyword>
<dbReference type="SUPFAM" id="SSF53383">
    <property type="entry name" value="PLP-dependent transferases"/>
    <property type="match status" value="1"/>
</dbReference>
<dbReference type="PANTHER" id="PTHR43277">
    <property type="entry name" value="ARGININE DECARBOXYLASE"/>
    <property type="match status" value="1"/>
</dbReference>
<comment type="similarity">
    <text evidence="2">Belongs to the Orn/Lys/Arg decarboxylase class-I family.</text>
</comment>
<name>A0ABW1IQ96_9BACL</name>
<dbReference type="GO" id="GO:0008483">
    <property type="term" value="F:transaminase activity"/>
    <property type="evidence" value="ECO:0007669"/>
    <property type="project" value="UniProtKB-KW"/>
</dbReference>
<comment type="caution">
    <text evidence="8">The sequence shown here is derived from an EMBL/GenBank/DDBJ whole genome shotgun (WGS) entry which is preliminary data.</text>
</comment>
<accession>A0ABW1IQ96</accession>
<protein>
    <submittedName>
        <fullName evidence="8">Aminotransferase class I/II-fold pyridoxal phosphate-dependent enzyme</fullName>
    </submittedName>
</protein>
<gene>
    <name evidence="8" type="ORF">ACFPXP_12805</name>
</gene>
<dbReference type="InterPro" id="IPR008286">
    <property type="entry name" value="Prn/Lys/Arg_de-COase_C"/>
</dbReference>
<sequence length="483" mass="53234">MNHDRAPLFEALQAHRQKHTASYHVPGHKSGRGMMQEERDLFHPILQIDLTEITGLDDLHHPEECIREAQLLAADAFGADETYFLVGGSTAGNLASVLALCGEGDTLIVERGSHKSVMNGLMLAKAKAVFLPQTFEPDVPIPQGPSIEIIRQALEMYPEAKGVLLTAPNYYGYQMDLRRAAELVHTYGKILIVDEAHGAHLGFHGELPPSALSCGADVVIQSTHKMLTAMTMGAMLHVKGKRGLELKDQIKRFLAMLQSSSPSYPIMASLDIARRYIMQQGKDVLEDTLHQIQSFYSKLSKLSVLWHAHSETYKVPGFIDPMKCYIADTTGTLSGHQLRKLLEAEGCIMEMSDASGTLAVFSLCTEEEHLQRLLLNLQQIVEKYGLVKKEVHGPLWNCFTREEQLLPIDMGLASTEAVEIVPLDDAVGCKSADMVIPYPPGIPLWVPGEVITAQSARDLQHWIQQGGHVQGMAGAGLIKVIKR</sequence>
<dbReference type="EMBL" id="JBHSQV010000158">
    <property type="protein sequence ID" value="MFC5987285.1"/>
    <property type="molecule type" value="Genomic_DNA"/>
</dbReference>
<dbReference type="InterPro" id="IPR000310">
    <property type="entry name" value="Orn/Lys/Arg_deCO2ase_major_dom"/>
</dbReference>
<evidence type="ECO:0000313" key="8">
    <source>
        <dbReference type="EMBL" id="MFC5987285.1"/>
    </source>
</evidence>
<organism evidence="8 9">
    <name type="scientific">Marinicrinis lubricantis</name>
    <dbReference type="NCBI Taxonomy" id="2086470"/>
    <lineage>
        <taxon>Bacteria</taxon>
        <taxon>Bacillati</taxon>
        <taxon>Bacillota</taxon>
        <taxon>Bacilli</taxon>
        <taxon>Bacillales</taxon>
        <taxon>Paenibacillaceae</taxon>
    </lineage>
</organism>
<dbReference type="Pfam" id="PF01276">
    <property type="entry name" value="OKR_DC_1"/>
    <property type="match status" value="1"/>
</dbReference>
<keyword evidence="3" id="KW-0210">Decarboxylase</keyword>
<dbReference type="RefSeq" id="WP_379894638.1">
    <property type="nucleotide sequence ID" value="NZ_CBCSCT010000047.1"/>
</dbReference>
<dbReference type="Gene3D" id="3.90.105.10">
    <property type="entry name" value="Molybdopterin biosynthesis moea protein, domain 2"/>
    <property type="match status" value="1"/>
</dbReference>
<dbReference type="InterPro" id="IPR015424">
    <property type="entry name" value="PyrdxlP-dep_Trfase"/>
</dbReference>
<dbReference type="InterPro" id="IPR015421">
    <property type="entry name" value="PyrdxlP-dep_Trfase_major"/>
</dbReference>
<evidence type="ECO:0000256" key="2">
    <source>
        <dbReference type="ARBA" id="ARBA00010671"/>
    </source>
</evidence>
<reference evidence="9" key="1">
    <citation type="journal article" date="2019" name="Int. J. Syst. Evol. Microbiol.">
        <title>The Global Catalogue of Microorganisms (GCM) 10K type strain sequencing project: providing services to taxonomists for standard genome sequencing and annotation.</title>
        <authorList>
            <consortium name="The Broad Institute Genomics Platform"/>
            <consortium name="The Broad Institute Genome Sequencing Center for Infectious Disease"/>
            <person name="Wu L."/>
            <person name="Ma J."/>
        </authorList>
    </citation>
    <scope>NUCLEOTIDE SEQUENCE [LARGE SCALE GENOMIC DNA]</scope>
    <source>
        <strain evidence="9">CCM 8749</strain>
    </source>
</reference>
<keyword evidence="4" id="KW-0663">Pyridoxal phosphate</keyword>
<feature type="domain" description="Orn/Lys/Arg decarboxylase C-terminal" evidence="7">
    <location>
        <begin position="416"/>
        <end position="459"/>
    </location>
</feature>
<evidence type="ECO:0000256" key="3">
    <source>
        <dbReference type="ARBA" id="ARBA00022793"/>
    </source>
</evidence>
<dbReference type="InterPro" id="IPR052357">
    <property type="entry name" value="Orn_Lys_Arg_decarboxylase-I"/>
</dbReference>